<organism evidence="2 3">
    <name type="scientific">Durusdinium trenchii</name>
    <dbReference type="NCBI Taxonomy" id="1381693"/>
    <lineage>
        <taxon>Eukaryota</taxon>
        <taxon>Sar</taxon>
        <taxon>Alveolata</taxon>
        <taxon>Dinophyceae</taxon>
        <taxon>Suessiales</taxon>
        <taxon>Symbiodiniaceae</taxon>
        <taxon>Durusdinium</taxon>
    </lineage>
</organism>
<sequence>MADMGNAEPSMPAVVVADEGLTESMTPVRVDDGPSPKARGPVPPRPENPVIENLEGNTVHGVLLGSEDLESVLLDIQMSRAEGGEQLMRTLSYEVSKSEGLNPGLDLDSIVIPHDRGVHEGKTITELRIMIQASNISDGAGFWSYIYFERLLQPESDMAAAALSDLPRASSEGRLRERDHLQDLLRWAIGRFARLRDVTGDLTNYLSTVSEMETSSKQRMEDLGMKILEMVNGIVGLSASVRHVSEETSKNHRAEVKHLENIAWQLGGNQVIQQTKNQEETNKLLLAMNDHLKKLIDIQGKKIEEPKSGSAASKYPPPPPNVAGSGGAGSTVPPAPLTPTVPVQPKFQYLLSQERRLDLERCLDLDRHFCSQQGT</sequence>
<evidence type="ECO:0000313" key="2">
    <source>
        <dbReference type="EMBL" id="CAK9088567.1"/>
    </source>
</evidence>
<proteinExistence type="predicted"/>
<evidence type="ECO:0000256" key="1">
    <source>
        <dbReference type="SAM" id="MobiDB-lite"/>
    </source>
</evidence>
<accession>A0ABP0QNQ9</accession>
<dbReference type="EMBL" id="CAXAMM010039718">
    <property type="protein sequence ID" value="CAK9088567.1"/>
    <property type="molecule type" value="Genomic_DNA"/>
</dbReference>
<gene>
    <name evidence="2" type="ORF">SCF082_LOCUS41826</name>
</gene>
<feature type="region of interest" description="Disordered" evidence="1">
    <location>
        <begin position="306"/>
        <end position="342"/>
    </location>
</feature>
<feature type="region of interest" description="Disordered" evidence="1">
    <location>
        <begin position="25"/>
        <end position="48"/>
    </location>
</feature>
<dbReference type="Proteomes" id="UP001642464">
    <property type="component" value="Unassembled WGS sequence"/>
</dbReference>
<protein>
    <submittedName>
        <fullName evidence="2">Uncharacterized protein</fullName>
    </submittedName>
</protein>
<comment type="caution">
    <text evidence="2">The sequence shown here is derived from an EMBL/GenBank/DDBJ whole genome shotgun (WGS) entry which is preliminary data.</text>
</comment>
<keyword evidence="3" id="KW-1185">Reference proteome</keyword>
<evidence type="ECO:0000313" key="3">
    <source>
        <dbReference type="Proteomes" id="UP001642464"/>
    </source>
</evidence>
<reference evidence="2 3" key="1">
    <citation type="submission" date="2024-02" db="EMBL/GenBank/DDBJ databases">
        <authorList>
            <person name="Chen Y."/>
            <person name="Shah S."/>
            <person name="Dougan E. K."/>
            <person name="Thang M."/>
            <person name="Chan C."/>
        </authorList>
    </citation>
    <scope>NUCLEOTIDE SEQUENCE [LARGE SCALE GENOMIC DNA]</scope>
</reference>
<name>A0ABP0QNQ9_9DINO</name>